<keyword evidence="1 3" id="KW-0210">Decarboxylase</keyword>
<evidence type="ECO:0000313" key="5">
    <source>
        <dbReference type="EMBL" id="OSS45964.1"/>
    </source>
</evidence>
<dbReference type="EMBL" id="KZ107852">
    <property type="protein sequence ID" value="OSS45964.1"/>
    <property type="molecule type" value="Genomic_DNA"/>
</dbReference>
<dbReference type="STRING" id="105696.A0A1Y2LPS3"/>
<dbReference type="OMA" id="IDVHSHV"/>
<protein>
    <recommendedName>
        <fullName evidence="4">Amidohydrolase-related domain-containing protein</fullName>
    </recommendedName>
</protein>
<organism evidence="5 6">
    <name type="scientific">Epicoccum nigrum</name>
    <name type="common">Soil fungus</name>
    <name type="synonym">Epicoccum purpurascens</name>
    <dbReference type="NCBI Taxonomy" id="105696"/>
    <lineage>
        <taxon>Eukaryota</taxon>
        <taxon>Fungi</taxon>
        <taxon>Dikarya</taxon>
        <taxon>Ascomycota</taxon>
        <taxon>Pezizomycotina</taxon>
        <taxon>Dothideomycetes</taxon>
        <taxon>Pleosporomycetidae</taxon>
        <taxon>Pleosporales</taxon>
        <taxon>Pleosporineae</taxon>
        <taxon>Didymellaceae</taxon>
        <taxon>Epicoccum</taxon>
    </lineage>
</organism>
<dbReference type="Gene3D" id="3.20.20.140">
    <property type="entry name" value="Metal-dependent hydrolases"/>
    <property type="match status" value="1"/>
</dbReference>
<dbReference type="PANTHER" id="PTHR21240:SF32">
    <property type="entry name" value="AMIDOHYDROLASE-RELATED DOMAIN-CONTAINING PROTEIN"/>
    <property type="match status" value="1"/>
</dbReference>
<dbReference type="InParanoid" id="A0A1Y2LPS3"/>
<keyword evidence="2 3" id="KW-0456">Lyase</keyword>
<evidence type="ECO:0000256" key="3">
    <source>
        <dbReference type="RuleBase" id="RU366045"/>
    </source>
</evidence>
<evidence type="ECO:0000313" key="6">
    <source>
        <dbReference type="Proteomes" id="UP000193240"/>
    </source>
</evidence>
<evidence type="ECO:0000259" key="4">
    <source>
        <dbReference type="Pfam" id="PF04909"/>
    </source>
</evidence>
<dbReference type="AlphaFoldDB" id="A0A1Y2LPS3"/>
<dbReference type="PANTHER" id="PTHR21240">
    <property type="entry name" value="2-AMINO-3-CARBOXYLMUCONATE-6-SEMIALDEHYDE DECARBOXYLASE"/>
    <property type="match status" value="1"/>
</dbReference>
<name>A0A1Y2LPS3_EPING</name>
<dbReference type="Proteomes" id="UP000193240">
    <property type="component" value="Unassembled WGS sequence"/>
</dbReference>
<evidence type="ECO:0000256" key="1">
    <source>
        <dbReference type="ARBA" id="ARBA00022793"/>
    </source>
</evidence>
<dbReference type="SUPFAM" id="SSF51556">
    <property type="entry name" value="Metallo-dependent hydrolases"/>
    <property type="match status" value="1"/>
</dbReference>
<reference evidence="5 6" key="1">
    <citation type="journal article" date="2017" name="Genome Announc.">
        <title>Genome sequence of the saprophytic ascomycete Epicoccum nigrum ICMP 19927 strain isolated from New Zealand.</title>
        <authorList>
            <person name="Fokin M."/>
            <person name="Fleetwood D."/>
            <person name="Weir B.S."/>
            <person name="Villas-Boas S.G."/>
        </authorList>
    </citation>
    <scope>NUCLEOTIDE SEQUENCE [LARGE SCALE GENOMIC DNA]</scope>
    <source>
        <strain evidence="5 6">ICMP 19927</strain>
    </source>
</reference>
<dbReference type="InterPro" id="IPR006680">
    <property type="entry name" value="Amidohydro-rel"/>
</dbReference>
<dbReference type="GO" id="GO:0005829">
    <property type="term" value="C:cytosol"/>
    <property type="evidence" value="ECO:0007669"/>
    <property type="project" value="TreeGrafter"/>
</dbReference>
<dbReference type="GO" id="GO:0016831">
    <property type="term" value="F:carboxy-lyase activity"/>
    <property type="evidence" value="ECO:0007669"/>
    <property type="project" value="UniProtKB-KW"/>
</dbReference>
<dbReference type="Pfam" id="PF04909">
    <property type="entry name" value="Amidohydro_2"/>
    <property type="match status" value="1"/>
</dbReference>
<dbReference type="GO" id="GO:0019748">
    <property type="term" value="P:secondary metabolic process"/>
    <property type="evidence" value="ECO:0007669"/>
    <property type="project" value="TreeGrafter"/>
</dbReference>
<gene>
    <name evidence="5" type="ORF">B5807_08025</name>
</gene>
<feature type="domain" description="Amidohydrolase-related" evidence="4">
    <location>
        <begin position="98"/>
        <end position="426"/>
    </location>
</feature>
<dbReference type="GO" id="GO:0016787">
    <property type="term" value="F:hydrolase activity"/>
    <property type="evidence" value="ECO:0007669"/>
    <property type="project" value="InterPro"/>
</dbReference>
<proteinExistence type="inferred from homology"/>
<dbReference type="InterPro" id="IPR032465">
    <property type="entry name" value="ACMSD"/>
</dbReference>
<dbReference type="InterPro" id="IPR032466">
    <property type="entry name" value="Metal_Hydrolase"/>
</dbReference>
<sequence length="432" mass="47610">MSLLISLVLPNSFLTKFSCYIWLFLLLLPVVNMASASSSTVTGPSSQALTDRIIARATLDNIDLSILPFHQEALQSITQLRIDAASAPIPDFTHATRIDTHTHPIPEWFRALELSAAGRETPSWNASAHLAFMATHGIKRSVLSVSTPQANAFAAPSKFEPDAEVRRRKTIALARLLNEFVAEVCRVWPGQFSWLAVTALPYVYESVTEVEYALGELGAVGVSVLTNAEGIYPGDAAFGGLWEYLEERASEGDGREVVFIHPTDPVIALEDGRLISSRPSPLRSGLGEFYFETARAVSSITASSTPYNSALLKYPHLHWRISHGAGAFPDISERFLLGFPKEAAAAREAYRTRLWYDSAGPVWPNQVKGLTEGLHVPLEQMVFGTDYPYGIGFWDVDANIAGLADAGDISSVEKERVFWKNTQALWQEKIEW</sequence>
<comment type="similarity">
    <text evidence="3">Belongs to the metallo-dependent hydrolases superfamily.</text>
</comment>
<keyword evidence="6" id="KW-1185">Reference proteome</keyword>
<evidence type="ECO:0000256" key="2">
    <source>
        <dbReference type="ARBA" id="ARBA00023239"/>
    </source>
</evidence>
<accession>A0A1Y2LPS3</accession>